<sequence>MIELISEQLEKLVREDRGRIMATLMAQFGDLDRCEEAFQDAQALAMRAWCRGIPDNARAWILTTARRRAIDDIRREQCFQHVVSGLGEELSSELSLPTSEEELDEISLPDERLKLLLICCHPALEEKTSVVLSLRFIAGLTTIEIARAFLDKPATIGQRITRAKSKIRLSGIRYGLPTHEQLDGRIAAVLKVIYFIFNEGYACQQGDEQLRLDLCEEALFLAELVSQLQPNNAEVQGLLALMQLSYARSTARQSAEGLFIPLAQQNRDLWDRGLIANACERLERALELGQLGPYQLQASIGAIHCEAKAFSCTDWPQIVMMYRLLFKCQTNDVVLLNLFVAESYIYGAEYGLHKIEPLSRSLSAYQPFHAARAELLSKLTRFDEAVKAYGQASALTSVVSEKRYLQMQKEQVLRRKEESKKD</sequence>
<feature type="domain" description="DUF6596" evidence="2">
    <location>
        <begin position="185"/>
        <end position="285"/>
    </location>
</feature>
<dbReference type="RefSeq" id="WP_012323467.1">
    <property type="nucleotide sequence ID" value="NC_010506.1"/>
</dbReference>
<dbReference type="eggNOG" id="COG4941">
    <property type="taxonomic scope" value="Bacteria"/>
</dbReference>
<dbReference type="InterPro" id="IPR013325">
    <property type="entry name" value="RNA_pol_sigma_r2"/>
</dbReference>
<reference evidence="3 4" key="1">
    <citation type="submission" date="2008-02" db="EMBL/GenBank/DDBJ databases">
        <title>Complete sequence of Shewanella woodyi ATCC 51908.</title>
        <authorList>
            <consortium name="US DOE Joint Genome Institute"/>
            <person name="Copeland A."/>
            <person name="Lucas S."/>
            <person name="Lapidus A."/>
            <person name="Glavina del Rio T."/>
            <person name="Dalin E."/>
            <person name="Tice H."/>
            <person name="Bruce D."/>
            <person name="Goodwin L."/>
            <person name="Pitluck S."/>
            <person name="Sims D."/>
            <person name="Brettin T."/>
            <person name="Detter J.C."/>
            <person name="Han C."/>
            <person name="Kuske C.R."/>
            <person name="Schmutz J."/>
            <person name="Larimer F."/>
            <person name="Land M."/>
            <person name="Hauser L."/>
            <person name="Kyrpides N."/>
            <person name="Lykidis A."/>
            <person name="Zhao J.-S."/>
            <person name="Richardson P."/>
        </authorList>
    </citation>
    <scope>NUCLEOTIDE SEQUENCE [LARGE SCALE GENOMIC DNA]</scope>
    <source>
        <strain evidence="4">ATCC 51908 / MS32</strain>
    </source>
</reference>
<dbReference type="GO" id="GO:0003700">
    <property type="term" value="F:DNA-binding transcription factor activity"/>
    <property type="evidence" value="ECO:0007669"/>
    <property type="project" value="InterPro"/>
</dbReference>
<dbReference type="Pfam" id="PF20239">
    <property type="entry name" value="DUF6596"/>
    <property type="match status" value="1"/>
</dbReference>
<dbReference type="InterPro" id="IPR013324">
    <property type="entry name" value="RNA_pol_sigma_r3/r4-like"/>
</dbReference>
<accession>B1KEW9</accession>
<dbReference type="InterPro" id="IPR007627">
    <property type="entry name" value="RNA_pol_sigma70_r2"/>
</dbReference>
<proteinExistence type="predicted"/>
<evidence type="ECO:0000313" key="3">
    <source>
        <dbReference type="EMBL" id="ACA85120.1"/>
    </source>
</evidence>
<evidence type="ECO:0000313" key="4">
    <source>
        <dbReference type="Proteomes" id="UP000002168"/>
    </source>
</evidence>
<name>B1KEW9_SHEWM</name>
<dbReference type="KEGG" id="swd:Swoo_0825"/>
<dbReference type="GO" id="GO:0006352">
    <property type="term" value="P:DNA-templated transcription initiation"/>
    <property type="evidence" value="ECO:0007669"/>
    <property type="project" value="InterPro"/>
</dbReference>
<dbReference type="EMBL" id="CP000961">
    <property type="protein sequence ID" value="ACA85120.1"/>
    <property type="molecule type" value="Genomic_DNA"/>
</dbReference>
<dbReference type="InterPro" id="IPR046531">
    <property type="entry name" value="DUF6596"/>
</dbReference>
<dbReference type="AlphaFoldDB" id="B1KEW9"/>
<organism evidence="3 4">
    <name type="scientific">Shewanella woodyi (strain ATCC 51908 / MS32)</name>
    <dbReference type="NCBI Taxonomy" id="392500"/>
    <lineage>
        <taxon>Bacteria</taxon>
        <taxon>Pseudomonadati</taxon>
        <taxon>Pseudomonadota</taxon>
        <taxon>Gammaproteobacteria</taxon>
        <taxon>Alteromonadales</taxon>
        <taxon>Shewanellaceae</taxon>
        <taxon>Shewanella</taxon>
    </lineage>
</organism>
<gene>
    <name evidence="3" type="ordered locus">Swoo_0825</name>
</gene>
<evidence type="ECO:0000259" key="2">
    <source>
        <dbReference type="Pfam" id="PF20239"/>
    </source>
</evidence>
<dbReference type="STRING" id="392500.Swoo_0825"/>
<feature type="domain" description="RNA polymerase sigma-70 region 2" evidence="1">
    <location>
        <begin position="12"/>
        <end position="77"/>
    </location>
</feature>
<dbReference type="Pfam" id="PF04542">
    <property type="entry name" value="Sigma70_r2"/>
    <property type="match status" value="1"/>
</dbReference>
<dbReference type="SUPFAM" id="SSF88946">
    <property type="entry name" value="Sigma2 domain of RNA polymerase sigma factors"/>
    <property type="match status" value="1"/>
</dbReference>
<dbReference type="Proteomes" id="UP000002168">
    <property type="component" value="Chromosome"/>
</dbReference>
<keyword evidence="4" id="KW-1185">Reference proteome</keyword>
<dbReference type="PANTHER" id="PTHR47756:SF2">
    <property type="entry name" value="BLL6612 PROTEIN"/>
    <property type="match status" value="1"/>
</dbReference>
<evidence type="ECO:0000259" key="1">
    <source>
        <dbReference type="Pfam" id="PF04542"/>
    </source>
</evidence>
<dbReference type="HOGENOM" id="CLU_035311_1_0_6"/>
<dbReference type="SUPFAM" id="SSF88659">
    <property type="entry name" value="Sigma3 and sigma4 domains of RNA polymerase sigma factors"/>
    <property type="match status" value="1"/>
</dbReference>
<dbReference type="Gene3D" id="1.10.1740.10">
    <property type="match status" value="1"/>
</dbReference>
<dbReference type="PANTHER" id="PTHR47756">
    <property type="entry name" value="BLL6612 PROTEIN-RELATED"/>
    <property type="match status" value="1"/>
</dbReference>
<protein>
    <submittedName>
        <fullName evidence="3">Putative RNA polymerase, sigma-24 subunit, ECF subfamily</fullName>
    </submittedName>
</protein>